<organism evidence="2 3">
    <name type="scientific">Prorocentrum cordatum</name>
    <dbReference type="NCBI Taxonomy" id="2364126"/>
    <lineage>
        <taxon>Eukaryota</taxon>
        <taxon>Sar</taxon>
        <taxon>Alveolata</taxon>
        <taxon>Dinophyceae</taxon>
        <taxon>Prorocentrales</taxon>
        <taxon>Prorocentraceae</taxon>
        <taxon>Prorocentrum</taxon>
    </lineage>
</organism>
<gene>
    <name evidence="2" type="ORF">PCOR1329_LOCUS43568</name>
</gene>
<evidence type="ECO:0000313" key="2">
    <source>
        <dbReference type="EMBL" id="CAK0851411.1"/>
    </source>
</evidence>
<evidence type="ECO:0000256" key="1">
    <source>
        <dbReference type="SAM" id="MobiDB-lite"/>
    </source>
</evidence>
<name>A0ABN9TZN4_9DINO</name>
<keyword evidence="3" id="KW-1185">Reference proteome</keyword>
<comment type="caution">
    <text evidence="2">The sequence shown here is derived from an EMBL/GenBank/DDBJ whole genome shotgun (WGS) entry which is preliminary data.</text>
</comment>
<dbReference type="Proteomes" id="UP001189429">
    <property type="component" value="Unassembled WGS sequence"/>
</dbReference>
<reference evidence="2" key="1">
    <citation type="submission" date="2023-10" db="EMBL/GenBank/DDBJ databases">
        <authorList>
            <person name="Chen Y."/>
            <person name="Shah S."/>
            <person name="Dougan E. K."/>
            <person name="Thang M."/>
            <person name="Chan C."/>
        </authorList>
    </citation>
    <scope>NUCLEOTIDE SEQUENCE [LARGE SCALE GENOMIC DNA]</scope>
</reference>
<proteinExistence type="predicted"/>
<dbReference type="EMBL" id="CAUYUJ010015235">
    <property type="protein sequence ID" value="CAK0851411.1"/>
    <property type="molecule type" value="Genomic_DNA"/>
</dbReference>
<sequence>MPFTSLIFKRGQASGAAFPPPPGVWLVADPLVGARAFREGFDAGWRLAGAASGAPRGGDGGVLQEQCVPSSSFRGVWEVCSGGACGGGQAAPAARAEPGPPREGVWTAGPPSMRRAVRSMVCKAALQARERRGRRCFWRAWRAQAATTASMTALWTALSAAARTGTRPAAGPPPVPSPTATSWSIGAASARRRWAAARPWSWRGTPLVPSGPPLRRVPSGASLPSMSSTWPRWLLRLAGRFWERNRSWTSPKAALRIGFCSVSLLSETRQKSKPALRPYCCRREFAAILYHGDCFEVDGK</sequence>
<evidence type="ECO:0000313" key="3">
    <source>
        <dbReference type="Proteomes" id="UP001189429"/>
    </source>
</evidence>
<protein>
    <submittedName>
        <fullName evidence="2">Uncharacterized protein</fullName>
    </submittedName>
</protein>
<accession>A0ABN9TZN4</accession>
<feature type="region of interest" description="Disordered" evidence="1">
    <location>
        <begin position="88"/>
        <end position="110"/>
    </location>
</feature>